<keyword evidence="1" id="KW-0812">Transmembrane</keyword>
<name>A0A1F6LVH2_9BACT</name>
<evidence type="ECO:0008006" key="5">
    <source>
        <dbReference type="Google" id="ProtNLM"/>
    </source>
</evidence>
<keyword evidence="1" id="KW-0472">Membrane</keyword>
<evidence type="ECO:0000313" key="3">
    <source>
        <dbReference type="EMBL" id="OGH63348.1"/>
    </source>
</evidence>
<proteinExistence type="predicted"/>
<protein>
    <recommendedName>
        <fullName evidence="5">DUF805 domain-containing protein</fullName>
    </recommendedName>
</protein>
<feature type="transmembrane region" description="Helical" evidence="1">
    <location>
        <begin position="119"/>
        <end position="136"/>
    </location>
</feature>
<keyword evidence="2" id="KW-0732">Signal</keyword>
<dbReference type="AlphaFoldDB" id="A0A1F6LVH2"/>
<evidence type="ECO:0000313" key="4">
    <source>
        <dbReference type="Proteomes" id="UP000176329"/>
    </source>
</evidence>
<feature type="chain" id="PRO_5009525530" description="DUF805 domain-containing protein" evidence="2">
    <location>
        <begin position="26"/>
        <end position="186"/>
    </location>
</feature>
<feature type="transmembrane region" description="Helical" evidence="1">
    <location>
        <begin position="148"/>
        <end position="168"/>
    </location>
</feature>
<feature type="transmembrane region" description="Helical" evidence="1">
    <location>
        <begin position="41"/>
        <end position="68"/>
    </location>
</feature>
<comment type="caution">
    <text evidence="3">The sequence shown here is derived from an EMBL/GenBank/DDBJ whole genome shotgun (WGS) entry which is preliminary data.</text>
</comment>
<evidence type="ECO:0000256" key="2">
    <source>
        <dbReference type="SAM" id="SignalP"/>
    </source>
</evidence>
<dbReference type="Proteomes" id="UP000176329">
    <property type="component" value="Unassembled WGS sequence"/>
</dbReference>
<organism evidence="3 4">
    <name type="scientific">Candidatus Magasanikbacteria bacterium RIFCSPHIGHO2_01_FULL_50_8</name>
    <dbReference type="NCBI Taxonomy" id="1798674"/>
    <lineage>
        <taxon>Bacteria</taxon>
        <taxon>Candidatus Magasanikiibacteriota</taxon>
    </lineage>
</organism>
<feature type="transmembrane region" description="Helical" evidence="1">
    <location>
        <begin position="80"/>
        <end position="113"/>
    </location>
</feature>
<evidence type="ECO:0000256" key="1">
    <source>
        <dbReference type="SAM" id="Phobius"/>
    </source>
</evidence>
<feature type="signal peptide" evidence="2">
    <location>
        <begin position="1"/>
        <end position="25"/>
    </location>
</feature>
<reference evidence="3 4" key="1">
    <citation type="journal article" date="2016" name="Nat. Commun.">
        <title>Thousands of microbial genomes shed light on interconnected biogeochemical processes in an aquifer system.</title>
        <authorList>
            <person name="Anantharaman K."/>
            <person name="Brown C.T."/>
            <person name="Hug L.A."/>
            <person name="Sharon I."/>
            <person name="Castelle C.J."/>
            <person name="Probst A.J."/>
            <person name="Thomas B.C."/>
            <person name="Singh A."/>
            <person name="Wilkins M.J."/>
            <person name="Karaoz U."/>
            <person name="Brodie E.L."/>
            <person name="Williams K.H."/>
            <person name="Hubbard S.S."/>
            <person name="Banfield J.F."/>
        </authorList>
    </citation>
    <scope>NUCLEOTIDE SEQUENCE [LARGE SCALE GENOMIC DNA]</scope>
</reference>
<accession>A0A1F6LVH2</accession>
<gene>
    <name evidence="3" type="ORF">A2848_00860</name>
</gene>
<keyword evidence="1" id="KW-1133">Transmembrane helix</keyword>
<dbReference type="EMBL" id="MFPV01000006">
    <property type="protein sequence ID" value="OGH63348.1"/>
    <property type="molecule type" value="Genomic_DNA"/>
</dbReference>
<sequence>MKLFHRIAATFLAAAALLLPQLAFAQAEASIGIPAQSASSILGSIGLLILFPIVIVLVFYIFAVVCLMRIGDKLNTPHSWLAIFPFTVQFYTALMAKKSIWWGLVILLLPFIGGMINRSVYMIFSLAALGITTYLWMNITQSLGFSKWLGFCIWIPGVNLIIIIYLAFAAPRQGPPTVSSQPQPQQ</sequence>